<keyword evidence="10" id="KW-1185">Reference proteome</keyword>
<sequence>MAIVLGNLCIKFSVKLGFCFLLPQVKRASVISCCRGYGSSGPVRYIPKKYRKVDEKPFTPPTKSSEEIDNCADSNSFREKNPQSGRGVRRISGLDEEYRDQPSLAESVKSIHAFGNTSQSLQLNDDTNNELDVVDHDVVEELEMVDDEIGTSFVKKLYEEDALKTKKTKQDVEKVVIEALARRAFTEVELRKKLRGKSFPDNIIEEVITDFRRRGLLNDYLYAEAFSRSRWSSSFWGPRRIKQALFLKGVDEADAEKAMKLTFEHGDSGCDQEFRFGMSESSLERLFVQASKKWMQGRDVPHETRKSRIVRWLQYRGFDWRVTNYIVKKLESQNPP</sequence>
<dbReference type="InterPro" id="IPR053926">
    <property type="entry name" value="RecX_HTH_1st"/>
</dbReference>
<dbReference type="GO" id="GO:0006282">
    <property type="term" value="P:regulation of DNA repair"/>
    <property type="evidence" value="ECO:0007669"/>
    <property type="project" value="InterPro"/>
</dbReference>
<evidence type="ECO:0000256" key="1">
    <source>
        <dbReference type="ARBA" id="ARBA00004496"/>
    </source>
</evidence>
<evidence type="ECO:0000313" key="9">
    <source>
        <dbReference type="EMBL" id="KAJ4976645.1"/>
    </source>
</evidence>
<dbReference type="Pfam" id="PF21981">
    <property type="entry name" value="RecX_HTH3"/>
    <property type="match status" value="1"/>
</dbReference>
<dbReference type="PANTHER" id="PTHR33602">
    <property type="entry name" value="REGULATORY PROTEIN RECX FAMILY PROTEIN"/>
    <property type="match status" value="1"/>
</dbReference>
<dbReference type="Gene3D" id="1.10.10.10">
    <property type="entry name" value="Winged helix-like DNA-binding domain superfamily/Winged helix DNA-binding domain"/>
    <property type="match status" value="2"/>
</dbReference>
<dbReference type="InterPro" id="IPR036388">
    <property type="entry name" value="WH-like_DNA-bd_sf"/>
</dbReference>
<evidence type="ECO:0000313" key="10">
    <source>
        <dbReference type="Proteomes" id="UP001141806"/>
    </source>
</evidence>
<evidence type="ECO:0000256" key="5">
    <source>
        <dbReference type="SAM" id="MobiDB-lite"/>
    </source>
</evidence>
<reference evidence="9" key="1">
    <citation type="journal article" date="2023" name="Plant J.">
        <title>The genome of the king protea, Protea cynaroides.</title>
        <authorList>
            <person name="Chang J."/>
            <person name="Duong T.A."/>
            <person name="Schoeman C."/>
            <person name="Ma X."/>
            <person name="Roodt D."/>
            <person name="Barker N."/>
            <person name="Li Z."/>
            <person name="Van de Peer Y."/>
            <person name="Mizrachi E."/>
        </authorList>
    </citation>
    <scope>NUCLEOTIDE SEQUENCE</scope>
    <source>
        <tissue evidence="9">Young leaves</tissue>
    </source>
</reference>
<feature type="domain" description="RecX second three-helical" evidence="6">
    <location>
        <begin position="218"/>
        <end position="259"/>
    </location>
</feature>
<dbReference type="AlphaFoldDB" id="A0A9Q0QYE4"/>
<evidence type="ECO:0000259" key="7">
    <source>
        <dbReference type="Pfam" id="PF21981"/>
    </source>
</evidence>
<comment type="similarity">
    <text evidence="2">Belongs to the RecX family.</text>
</comment>
<dbReference type="InterPro" id="IPR053924">
    <property type="entry name" value="RecX_HTH_2nd"/>
</dbReference>
<evidence type="ECO:0000259" key="8">
    <source>
        <dbReference type="Pfam" id="PF21982"/>
    </source>
</evidence>
<organism evidence="9 10">
    <name type="scientific">Protea cynaroides</name>
    <dbReference type="NCBI Taxonomy" id="273540"/>
    <lineage>
        <taxon>Eukaryota</taxon>
        <taxon>Viridiplantae</taxon>
        <taxon>Streptophyta</taxon>
        <taxon>Embryophyta</taxon>
        <taxon>Tracheophyta</taxon>
        <taxon>Spermatophyta</taxon>
        <taxon>Magnoliopsida</taxon>
        <taxon>Proteales</taxon>
        <taxon>Proteaceae</taxon>
        <taxon>Protea</taxon>
    </lineage>
</organism>
<dbReference type="HAMAP" id="MF_01114">
    <property type="entry name" value="RecX"/>
    <property type="match status" value="1"/>
</dbReference>
<feature type="domain" description="RecX third three-helical" evidence="7">
    <location>
        <begin position="283"/>
        <end position="324"/>
    </location>
</feature>
<dbReference type="InterPro" id="IPR003783">
    <property type="entry name" value="Regulatory_RecX"/>
</dbReference>
<name>A0A9Q0QYE4_9MAGN</name>
<keyword evidence="4" id="KW-0963">Cytoplasm</keyword>
<dbReference type="EMBL" id="JAMYWD010000003">
    <property type="protein sequence ID" value="KAJ4976645.1"/>
    <property type="molecule type" value="Genomic_DNA"/>
</dbReference>
<dbReference type="Pfam" id="PF02631">
    <property type="entry name" value="RecX_HTH2"/>
    <property type="match status" value="1"/>
</dbReference>
<comment type="caution">
    <text evidence="9">The sequence shown here is derived from an EMBL/GenBank/DDBJ whole genome shotgun (WGS) entry which is preliminary data.</text>
</comment>
<evidence type="ECO:0000256" key="4">
    <source>
        <dbReference type="ARBA" id="ARBA00022490"/>
    </source>
</evidence>
<dbReference type="InterPro" id="IPR053925">
    <property type="entry name" value="RecX_HTH_3rd"/>
</dbReference>
<dbReference type="PANTHER" id="PTHR33602:SF1">
    <property type="entry name" value="REGULATORY PROTEIN RECX FAMILY PROTEIN"/>
    <property type="match status" value="1"/>
</dbReference>
<comment type="subcellular location">
    <subcellularLocation>
        <location evidence="1">Cytoplasm</location>
    </subcellularLocation>
</comment>
<dbReference type="GO" id="GO:0005737">
    <property type="term" value="C:cytoplasm"/>
    <property type="evidence" value="ECO:0007669"/>
    <property type="project" value="UniProtKB-SubCell"/>
</dbReference>
<protein>
    <recommendedName>
        <fullName evidence="3">Regulatory protein RecX</fullName>
    </recommendedName>
</protein>
<evidence type="ECO:0000256" key="3">
    <source>
        <dbReference type="ARBA" id="ARBA00018111"/>
    </source>
</evidence>
<dbReference type="Pfam" id="PF21982">
    <property type="entry name" value="RecX_HTH1"/>
    <property type="match status" value="1"/>
</dbReference>
<accession>A0A9Q0QYE4</accession>
<feature type="region of interest" description="Disordered" evidence="5">
    <location>
        <begin position="54"/>
        <end position="92"/>
    </location>
</feature>
<dbReference type="OrthoDB" id="543346at2759"/>
<evidence type="ECO:0000256" key="2">
    <source>
        <dbReference type="ARBA" id="ARBA00009695"/>
    </source>
</evidence>
<gene>
    <name evidence="9" type="ORF">NE237_001751</name>
</gene>
<feature type="domain" description="RecX first three-helical" evidence="8">
    <location>
        <begin position="180"/>
        <end position="209"/>
    </location>
</feature>
<dbReference type="Proteomes" id="UP001141806">
    <property type="component" value="Unassembled WGS sequence"/>
</dbReference>
<proteinExistence type="inferred from homology"/>
<evidence type="ECO:0000259" key="6">
    <source>
        <dbReference type="Pfam" id="PF02631"/>
    </source>
</evidence>